<dbReference type="InterPro" id="IPR015422">
    <property type="entry name" value="PyrdxlP-dep_Trfase_small"/>
</dbReference>
<evidence type="ECO:0000313" key="5">
    <source>
        <dbReference type="Proteomes" id="UP000449846"/>
    </source>
</evidence>
<dbReference type="Proteomes" id="UP000449846">
    <property type="component" value="Unassembled WGS sequence"/>
</dbReference>
<evidence type="ECO:0000256" key="3">
    <source>
        <dbReference type="RuleBase" id="RU003560"/>
    </source>
</evidence>
<dbReference type="PANTHER" id="PTHR43713:SF3">
    <property type="entry name" value="GLUTAMATE-1-SEMIALDEHYDE 2,1-AMINOMUTASE 1, CHLOROPLASTIC-RELATED"/>
    <property type="match status" value="1"/>
</dbReference>
<keyword evidence="2 3" id="KW-0663">Pyridoxal phosphate</keyword>
<comment type="caution">
    <text evidence="4">The sequence shown here is derived from an EMBL/GenBank/DDBJ whole genome shotgun (WGS) entry which is preliminary data.</text>
</comment>
<dbReference type="RefSeq" id="WP_155042429.1">
    <property type="nucleotide sequence ID" value="NZ_WMIG01000038.1"/>
</dbReference>
<evidence type="ECO:0000256" key="2">
    <source>
        <dbReference type="ARBA" id="ARBA00022898"/>
    </source>
</evidence>
<accession>A0A844HVI4</accession>
<dbReference type="InterPro" id="IPR005814">
    <property type="entry name" value="Aminotrans_3"/>
</dbReference>
<dbReference type="GO" id="GO:0030170">
    <property type="term" value="F:pyridoxal phosphate binding"/>
    <property type="evidence" value="ECO:0007669"/>
    <property type="project" value="InterPro"/>
</dbReference>
<keyword evidence="4" id="KW-0032">Aminotransferase</keyword>
<dbReference type="InterPro" id="IPR049704">
    <property type="entry name" value="Aminotrans_3_PPA_site"/>
</dbReference>
<comment type="cofactor">
    <cofactor evidence="1">
        <name>pyridoxal 5'-phosphate</name>
        <dbReference type="ChEBI" id="CHEBI:597326"/>
    </cofactor>
</comment>
<keyword evidence="4" id="KW-0808">Transferase</keyword>
<dbReference type="AlphaFoldDB" id="A0A844HVI4"/>
<name>A0A844HVI4_9RHOB</name>
<dbReference type="InterPro" id="IPR015424">
    <property type="entry name" value="PyrdxlP-dep_Trfase"/>
</dbReference>
<proteinExistence type="inferred from homology"/>
<dbReference type="GO" id="GO:0008483">
    <property type="term" value="F:transaminase activity"/>
    <property type="evidence" value="ECO:0007669"/>
    <property type="project" value="UniProtKB-KW"/>
</dbReference>
<dbReference type="SUPFAM" id="SSF53383">
    <property type="entry name" value="PLP-dependent transferases"/>
    <property type="match status" value="1"/>
</dbReference>
<dbReference type="Pfam" id="PF00202">
    <property type="entry name" value="Aminotran_3"/>
    <property type="match status" value="1"/>
</dbReference>
<comment type="similarity">
    <text evidence="3">Belongs to the class-III pyridoxal-phosphate-dependent aminotransferase family.</text>
</comment>
<dbReference type="PANTHER" id="PTHR43713">
    <property type="entry name" value="GLUTAMATE-1-SEMIALDEHYDE 2,1-AMINOMUTASE"/>
    <property type="match status" value="1"/>
</dbReference>
<dbReference type="Gene3D" id="3.90.1150.10">
    <property type="entry name" value="Aspartate Aminotransferase, domain 1"/>
    <property type="match status" value="1"/>
</dbReference>
<keyword evidence="5" id="KW-1185">Reference proteome</keyword>
<gene>
    <name evidence="4" type="ORF">GL300_25220</name>
</gene>
<dbReference type="InterPro" id="IPR015421">
    <property type="entry name" value="PyrdxlP-dep_Trfase_major"/>
</dbReference>
<evidence type="ECO:0000256" key="1">
    <source>
        <dbReference type="ARBA" id="ARBA00001933"/>
    </source>
</evidence>
<reference evidence="4 5" key="1">
    <citation type="submission" date="2019-11" db="EMBL/GenBank/DDBJ databases">
        <authorList>
            <person name="Dong K."/>
        </authorList>
    </citation>
    <scope>NUCLEOTIDE SEQUENCE [LARGE SCALE GENOMIC DNA]</scope>
    <source>
        <strain evidence="4 5">NBRC 112902</strain>
    </source>
</reference>
<organism evidence="4 5">
    <name type="scientific">Paracoccus litorisediminis</name>
    <dbReference type="NCBI Taxonomy" id="2006130"/>
    <lineage>
        <taxon>Bacteria</taxon>
        <taxon>Pseudomonadati</taxon>
        <taxon>Pseudomonadota</taxon>
        <taxon>Alphaproteobacteria</taxon>
        <taxon>Rhodobacterales</taxon>
        <taxon>Paracoccaceae</taxon>
        <taxon>Paracoccus</taxon>
    </lineage>
</organism>
<dbReference type="PROSITE" id="PS00600">
    <property type="entry name" value="AA_TRANSFER_CLASS_3"/>
    <property type="match status" value="1"/>
</dbReference>
<dbReference type="OrthoDB" id="9801834at2"/>
<protein>
    <submittedName>
        <fullName evidence="4">Aminotransferase class III-fold pyridoxal phosphate-dependent enzyme</fullName>
    </submittedName>
</protein>
<evidence type="ECO:0000313" key="4">
    <source>
        <dbReference type="EMBL" id="MTH62484.1"/>
    </source>
</evidence>
<dbReference type="Gene3D" id="3.40.640.10">
    <property type="entry name" value="Type I PLP-dependent aspartate aminotransferase-like (Major domain)"/>
    <property type="match status" value="1"/>
</dbReference>
<sequence length="429" mass="46885">MKDFRQRELVERARLVIPNGMYGHESVASLPAGFPQFFSRADGASIWDADGNKFVDLMCAYGPNLLGYGNAGVEWAAERQRALGDTSTGPSEIMVKLAEDFVAMIDHADWAMFCKNGTDATSMAMVTARAYRGRRKILLARGAYHGAAPWNTPGLAGIVAEDRAHVIYFDYNDLNSLADAIRGHEGDIAGIFATPFRHEAFANQTEPSLEYAQGVRRVCDELDALLVVDEVRAGFRLSRDCTWSLLGVRPDLSCWGKVLGNGYPISALLGAEKARIAAGSIYATGSFWFSAVPMAAAVETLRQVRETDYLERLTDMALRFRAGVAVQAATYGFGVMQTGPAQMTQILFEDDADLRRGFHWVREALEGGLYLHPWHNMFFCSAMTEADLEVSLTATDRAFAALKAVGGKLPAQDNAAILTRIARMAKSAA</sequence>
<dbReference type="EMBL" id="WMIG01000038">
    <property type="protein sequence ID" value="MTH62484.1"/>
    <property type="molecule type" value="Genomic_DNA"/>
</dbReference>